<keyword evidence="1" id="KW-0808">Transferase</keyword>
<organism evidence="1 2">
    <name type="scientific">Bifidobacterium imperatoris</name>
    <dbReference type="NCBI Taxonomy" id="2020965"/>
    <lineage>
        <taxon>Bacteria</taxon>
        <taxon>Bacillati</taxon>
        <taxon>Actinomycetota</taxon>
        <taxon>Actinomycetes</taxon>
        <taxon>Bifidobacteriales</taxon>
        <taxon>Bifidobacteriaceae</taxon>
        <taxon>Bifidobacterium</taxon>
    </lineage>
</organism>
<proteinExistence type="predicted"/>
<dbReference type="GO" id="GO:0005829">
    <property type="term" value="C:cytosol"/>
    <property type="evidence" value="ECO:0007669"/>
    <property type="project" value="TreeGrafter"/>
</dbReference>
<dbReference type="GO" id="GO:0016740">
    <property type="term" value="F:transferase activity"/>
    <property type="evidence" value="ECO:0007669"/>
    <property type="project" value="UniProtKB-KW"/>
</dbReference>
<dbReference type="PANTHER" id="PTHR43235:SF1">
    <property type="entry name" value="GLUTAMINE AMIDOTRANSFERASE PB2B2.05-RELATED"/>
    <property type="match status" value="1"/>
</dbReference>
<dbReference type="InterPro" id="IPR029062">
    <property type="entry name" value="Class_I_gatase-like"/>
</dbReference>
<reference evidence="1 2" key="1">
    <citation type="submission" date="2017-07" db="EMBL/GenBank/DDBJ databases">
        <title>Bifidobacterium novel species.</title>
        <authorList>
            <person name="Lugli G.A."/>
            <person name="Milani C."/>
            <person name="Duranti S."/>
            <person name="Mangifesta M."/>
        </authorList>
    </citation>
    <scope>NUCLEOTIDE SEQUENCE [LARGE SCALE GENOMIC DNA]</scope>
    <source>
        <strain evidence="1 2">45</strain>
    </source>
</reference>
<dbReference type="InterPro" id="IPR044668">
    <property type="entry name" value="PuuD-like"/>
</dbReference>
<sequence length="274" mass="29366">MGVGRPMVAVTPLMDYGRDSLWMLPGYMDAVMRAGGTPVMLPLTDNTDAVAQCAEQFDAFLFTGGPDVGPKVGFDASHMAGLDAKDGISADIGCREAGAADAADAADIANSSARGRSEVLSPERDRMESLLLPAAMALDKPILGICRGIQFINKYLGGTLWQDLPSEHPSAVEHHMNPPYDTFGHSVSLIPGTPLASLFAGQSEIAVNSYHHQAVREAAPGLNVMAVAPDGVIEALYRPASRFLWAVQWHPEFLYKVDARSQAIFNAFVKSCHR</sequence>
<evidence type="ECO:0000313" key="2">
    <source>
        <dbReference type="Proteomes" id="UP000234855"/>
    </source>
</evidence>
<comment type="caution">
    <text evidence="1">The sequence shown here is derived from an EMBL/GenBank/DDBJ whole genome shotgun (WGS) entry which is preliminary data.</text>
</comment>
<evidence type="ECO:0000313" key="1">
    <source>
        <dbReference type="EMBL" id="PLS24473.1"/>
    </source>
</evidence>
<dbReference type="GO" id="GO:0033969">
    <property type="term" value="F:gamma-glutamyl-gamma-aminobutyrate hydrolase activity"/>
    <property type="evidence" value="ECO:0007669"/>
    <property type="project" value="TreeGrafter"/>
</dbReference>
<protein>
    <submittedName>
        <fullName evidence="1">Amidotransferase</fullName>
    </submittedName>
</protein>
<dbReference type="PROSITE" id="PS51273">
    <property type="entry name" value="GATASE_TYPE_1"/>
    <property type="match status" value="1"/>
</dbReference>
<gene>
    <name evidence="1" type="ORF">Tam1G_1463</name>
</gene>
<dbReference type="GO" id="GO:0006598">
    <property type="term" value="P:polyamine catabolic process"/>
    <property type="evidence" value="ECO:0007669"/>
    <property type="project" value="TreeGrafter"/>
</dbReference>
<dbReference type="SUPFAM" id="SSF52317">
    <property type="entry name" value="Class I glutamine amidotransferase-like"/>
    <property type="match status" value="1"/>
</dbReference>
<dbReference type="Gene3D" id="3.40.50.880">
    <property type="match status" value="1"/>
</dbReference>
<dbReference type="Proteomes" id="UP000234855">
    <property type="component" value="Unassembled WGS sequence"/>
</dbReference>
<dbReference type="EMBL" id="NMWV01000020">
    <property type="protein sequence ID" value="PLS24473.1"/>
    <property type="molecule type" value="Genomic_DNA"/>
</dbReference>
<accession>A0A2N5IR83</accession>
<name>A0A2N5IR83_9BIFI</name>
<dbReference type="AlphaFoldDB" id="A0A2N5IR83"/>
<dbReference type="InterPro" id="IPR011697">
    <property type="entry name" value="Peptidase_C26"/>
</dbReference>
<dbReference type="PANTHER" id="PTHR43235">
    <property type="entry name" value="GLUTAMINE AMIDOTRANSFERASE PB2B2.05-RELATED"/>
    <property type="match status" value="1"/>
</dbReference>
<dbReference type="Pfam" id="PF07722">
    <property type="entry name" value="Peptidase_C26"/>
    <property type="match status" value="2"/>
</dbReference>
<dbReference type="CDD" id="cd01745">
    <property type="entry name" value="GATase1_2"/>
    <property type="match status" value="1"/>
</dbReference>